<dbReference type="PANTHER" id="PTHR41523">
    <property type="entry name" value="TWO-COMPONENT SYSTEM SENSOR PROTEIN"/>
    <property type="match status" value="1"/>
</dbReference>
<dbReference type="CDD" id="cd00130">
    <property type="entry name" value="PAS"/>
    <property type="match status" value="1"/>
</dbReference>
<evidence type="ECO:0000259" key="8">
    <source>
        <dbReference type="PROSITE" id="PS50112"/>
    </source>
</evidence>
<keyword evidence="7" id="KW-0067">ATP-binding</keyword>
<evidence type="ECO:0000256" key="2">
    <source>
        <dbReference type="ARBA" id="ARBA00012438"/>
    </source>
</evidence>
<evidence type="ECO:0000313" key="10">
    <source>
        <dbReference type="Proteomes" id="UP000583556"/>
    </source>
</evidence>
<dbReference type="InterPro" id="IPR035965">
    <property type="entry name" value="PAS-like_dom_sf"/>
</dbReference>
<evidence type="ECO:0000256" key="7">
    <source>
        <dbReference type="ARBA" id="ARBA00022840"/>
    </source>
</evidence>
<dbReference type="Gene3D" id="3.30.450.20">
    <property type="entry name" value="PAS domain"/>
    <property type="match status" value="1"/>
</dbReference>
<keyword evidence="6" id="KW-0418">Kinase</keyword>
<reference evidence="9 10" key="1">
    <citation type="submission" date="2020-04" db="EMBL/GenBank/DDBJ databases">
        <title>Novosphingobium sp. TW-4 isolated from soil.</title>
        <authorList>
            <person name="Dahal R.H."/>
            <person name="Chaudhary D.K."/>
        </authorList>
    </citation>
    <scope>NUCLEOTIDE SEQUENCE [LARGE SCALE GENOMIC DNA]</scope>
    <source>
        <strain evidence="9 10">TW-4</strain>
    </source>
</reference>
<dbReference type="InterPro" id="IPR013656">
    <property type="entry name" value="PAS_4"/>
</dbReference>
<dbReference type="Pfam" id="PF07536">
    <property type="entry name" value="HWE_HK"/>
    <property type="match status" value="1"/>
</dbReference>
<gene>
    <name evidence="9" type="ORF">HHL27_03745</name>
</gene>
<name>A0A7Y0BLR3_9SPHN</name>
<keyword evidence="10" id="KW-1185">Reference proteome</keyword>
<keyword evidence="3" id="KW-0597">Phosphoprotein</keyword>
<feature type="domain" description="PAS" evidence="8">
    <location>
        <begin position="3"/>
        <end position="73"/>
    </location>
</feature>
<protein>
    <recommendedName>
        <fullName evidence="2">histidine kinase</fullName>
        <ecNumber evidence="2">2.7.13.3</ecNumber>
    </recommendedName>
</protein>
<keyword evidence="4" id="KW-0808">Transferase</keyword>
<dbReference type="Gene3D" id="3.30.565.10">
    <property type="entry name" value="Histidine kinase-like ATPase, C-terminal domain"/>
    <property type="match status" value="1"/>
</dbReference>
<dbReference type="EMBL" id="JABBGM010000001">
    <property type="protein sequence ID" value="NML92787.1"/>
    <property type="molecule type" value="Genomic_DNA"/>
</dbReference>
<proteinExistence type="predicted"/>
<dbReference type="PANTHER" id="PTHR41523:SF7">
    <property type="entry name" value="HISTIDINE KINASE"/>
    <property type="match status" value="1"/>
</dbReference>
<keyword evidence="5" id="KW-0547">Nucleotide-binding</keyword>
<dbReference type="Proteomes" id="UP000583556">
    <property type="component" value="Unassembled WGS sequence"/>
</dbReference>
<sequence>MSDSAMLLEILDAQLEMVCRYKADGTILFVNRAYAQSLGEQPKALFGRSLWDFVSDEDRDAVQEQLGQLAPDNVETTIENRFETSSGPRWTLWRNHALEFDDAGRLLVAQSTGIDITERRVLEERNDLLIGELNHRVKNTLMVVQAMAQQTFRDVRLPTGPIETFNERLSALAGAHTMLSRANWGGNTFDEIVRQGTAICRRGTVRAAGPQVIIPAEPTVPLIMVLHELSTNAMKYGALSVDGGWVEVDWGLDAAAGRLAMVWRELGGPSVAPPSRKGFGSRMIEGAVQRQLSGESSVDYAPHGLVCRFAFPLGGSK</sequence>
<dbReference type="SMART" id="SM00911">
    <property type="entry name" value="HWE_HK"/>
    <property type="match status" value="1"/>
</dbReference>
<comment type="caution">
    <text evidence="9">The sequence shown here is derived from an EMBL/GenBank/DDBJ whole genome shotgun (WGS) entry which is preliminary data.</text>
</comment>
<dbReference type="Pfam" id="PF08448">
    <property type="entry name" value="PAS_4"/>
    <property type="match status" value="1"/>
</dbReference>
<dbReference type="GO" id="GO:0004673">
    <property type="term" value="F:protein histidine kinase activity"/>
    <property type="evidence" value="ECO:0007669"/>
    <property type="project" value="UniProtKB-EC"/>
</dbReference>
<dbReference type="RefSeq" id="WP_169491992.1">
    <property type="nucleotide sequence ID" value="NZ_JABBGM010000001.1"/>
</dbReference>
<accession>A0A7Y0BLR3</accession>
<evidence type="ECO:0000256" key="1">
    <source>
        <dbReference type="ARBA" id="ARBA00000085"/>
    </source>
</evidence>
<dbReference type="PROSITE" id="PS50112">
    <property type="entry name" value="PAS"/>
    <property type="match status" value="1"/>
</dbReference>
<dbReference type="SMART" id="SM00091">
    <property type="entry name" value="PAS"/>
    <property type="match status" value="1"/>
</dbReference>
<evidence type="ECO:0000256" key="5">
    <source>
        <dbReference type="ARBA" id="ARBA00022741"/>
    </source>
</evidence>
<dbReference type="GO" id="GO:0005524">
    <property type="term" value="F:ATP binding"/>
    <property type="evidence" value="ECO:0007669"/>
    <property type="project" value="UniProtKB-KW"/>
</dbReference>
<dbReference type="InterPro" id="IPR011102">
    <property type="entry name" value="Sig_transdc_His_kinase_HWE"/>
</dbReference>
<dbReference type="InterPro" id="IPR000014">
    <property type="entry name" value="PAS"/>
</dbReference>
<evidence type="ECO:0000256" key="6">
    <source>
        <dbReference type="ARBA" id="ARBA00022777"/>
    </source>
</evidence>
<evidence type="ECO:0000256" key="4">
    <source>
        <dbReference type="ARBA" id="ARBA00022679"/>
    </source>
</evidence>
<evidence type="ECO:0000313" key="9">
    <source>
        <dbReference type="EMBL" id="NML92787.1"/>
    </source>
</evidence>
<dbReference type="AlphaFoldDB" id="A0A7Y0BLR3"/>
<dbReference type="SUPFAM" id="SSF55785">
    <property type="entry name" value="PYP-like sensor domain (PAS domain)"/>
    <property type="match status" value="1"/>
</dbReference>
<organism evidence="9 10">
    <name type="scientific">Novosphingobium olei</name>
    <dbReference type="NCBI Taxonomy" id="2728851"/>
    <lineage>
        <taxon>Bacteria</taxon>
        <taxon>Pseudomonadati</taxon>
        <taxon>Pseudomonadota</taxon>
        <taxon>Alphaproteobacteria</taxon>
        <taxon>Sphingomonadales</taxon>
        <taxon>Sphingomonadaceae</taxon>
        <taxon>Novosphingobium</taxon>
    </lineage>
</organism>
<evidence type="ECO:0000256" key="3">
    <source>
        <dbReference type="ARBA" id="ARBA00022553"/>
    </source>
</evidence>
<comment type="catalytic activity">
    <reaction evidence="1">
        <text>ATP + protein L-histidine = ADP + protein N-phospho-L-histidine.</text>
        <dbReference type="EC" id="2.7.13.3"/>
    </reaction>
</comment>
<dbReference type="EC" id="2.7.13.3" evidence="2"/>
<dbReference type="InterPro" id="IPR036890">
    <property type="entry name" value="HATPase_C_sf"/>
</dbReference>
<dbReference type="NCBIfam" id="TIGR00229">
    <property type="entry name" value="sensory_box"/>
    <property type="match status" value="1"/>
</dbReference>